<dbReference type="Proteomes" id="UP000246740">
    <property type="component" value="Unassembled WGS sequence"/>
</dbReference>
<dbReference type="InParanoid" id="A0A317XF87"/>
<evidence type="ECO:0000313" key="2">
    <source>
        <dbReference type="Proteomes" id="UP000246740"/>
    </source>
</evidence>
<sequence>MCLFERLVDNIVVTATTSKPALAIVAHVVFNQDDIGPKWDTALSTLLTAFILQGIILSCGNTGKFLCQLLFVLARSQLCQLGFQLLCGLCLPELHMPGMLQFIFKNKGNYNTHSGNYKATVATTTALNTDASISATGQTQSGQPHQLVFIACYGSYKPAVAATSQQQQLQTNSGSYKPTAADAS</sequence>
<evidence type="ECO:0000313" key="1">
    <source>
        <dbReference type="EMBL" id="PWY96891.1"/>
    </source>
</evidence>
<accession>A0A317XF87</accession>
<gene>
    <name evidence="1" type="ORF">BCV70DRAFT_209027</name>
</gene>
<name>A0A317XF87_9BASI</name>
<keyword evidence="2" id="KW-1185">Reference proteome</keyword>
<dbReference type="EMBL" id="KZ819243">
    <property type="protein sequence ID" value="PWY96891.1"/>
    <property type="molecule type" value="Genomic_DNA"/>
</dbReference>
<reference evidence="1 2" key="1">
    <citation type="journal article" date="2018" name="Mol. Biol. Evol.">
        <title>Broad Genomic Sampling Reveals a Smut Pathogenic Ancestry of the Fungal Clade Ustilaginomycotina.</title>
        <authorList>
            <person name="Kijpornyongpan T."/>
            <person name="Mondo S.J."/>
            <person name="Barry K."/>
            <person name="Sandor L."/>
            <person name="Lee J."/>
            <person name="Lipzen A."/>
            <person name="Pangilinan J."/>
            <person name="LaButti K."/>
            <person name="Hainaut M."/>
            <person name="Henrissat B."/>
            <person name="Grigoriev I.V."/>
            <person name="Spatafora J.W."/>
            <person name="Aime M.C."/>
        </authorList>
    </citation>
    <scope>NUCLEOTIDE SEQUENCE [LARGE SCALE GENOMIC DNA]</scope>
    <source>
        <strain evidence="1 2">MCA 3645</strain>
    </source>
</reference>
<proteinExistence type="predicted"/>
<protein>
    <submittedName>
        <fullName evidence="1">Uncharacterized protein</fullName>
    </submittedName>
</protein>
<organism evidence="1 2">
    <name type="scientific">Testicularia cyperi</name>
    <dbReference type="NCBI Taxonomy" id="1882483"/>
    <lineage>
        <taxon>Eukaryota</taxon>
        <taxon>Fungi</taxon>
        <taxon>Dikarya</taxon>
        <taxon>Basidiomycota</taxon>
        <taxon>Ustilaginomycotina</taxon>
        <taxon>Ustilaginomycetes</taxon>
        <taxon>Ustilaginales</taxon>
        <taxon>Anthracoideaceae</taxon>
        <taxon>Testicularia</taxon>
    </lineage>
</organism>
<dbReference type="AlphaFoldDB" id="A0A317XF87"/>